<proteinExistence type="predicted"/>
<comment type="caution">
    <text evidence="1">The sequence shown here is derived from an EMBL/GenBank/DDBJ whole genome shotgun (WGS) entry which is preliminary data.</text>
</comment>
<dbReference type="InterPro" id="IPR016032">
    <property type="entry name" value="Sig_transdc_resp-reg_C-effctor"/>
</dbReference>
<evidence type="ECO:0000313" key="1">
    <source>
        <dbReference type="EMBL" id="MDI5834340.1"/>
    </source>
</evidence>
<name>A0ABT6UKM8_9GAMM</name>
<dbReference type="Proteomes" id="UP001159075">
    <property type="component" value="Unassembled WGS sequence"/>
</dbReference>
<organism evidence="1 2">
    <name type="scientific">Shewanella xiamenensis</name>
    <dbReference type="NCBI Taxonomy" id="332186"/>
    <lineage>
        <taxon>Bacteria</taxon>
        <taxon>Pseudomonadati</taxon>
        <taxon>Pseudomonadota</taxon>
        <taxon>Gammaproteobacteria</taxon>
        <taxon>Alteromonadales</taxon>
        <taxon>Shewanellaceae</taxon>
        <taxon>Shewanella</taxon>
    </lineage>
</organism>
<dbReference type="SUPFAM" id="SSF46894">
    <property type="entry name" value="C-terminal effector domain of the bipartite response regulators"/>
    <property type="match status" value="1"/>
</dbReference>
<accession>A0ABT6UKM8</accession>
<evidence type="ECO:0008006" key="3">
    <source>
        <dbReference type="Google" id="ProtNLM"/>
    </source>
</evidence>
<gene>
    <name evidence="1" type="ORF">ODY93_22440</name>
</gene>
<evidence type="ECO:0000313" key="2">
    <source>
        <dbReference type="Proteomes" id="UP001159075"/>
    </source>
</evidence>
<reference evidence="1 2" key="1">
    <citation type="submission" date="2022-09" db="EMBL/GenBank/DDBJ databases">
        <title>The outer-membrane cytochrome OmcA is essential for infection of Shewanella oneidensis by a zebrafish-associated bacteriophage.</title>
        <authorList>
            <person name="Grenfell A.W."/>
            <person name="Intile P."/>
            <person name="Mcfarlane J."/>
            <person name="Leung D."/>
            <person name="Abdalla K."/>
            <person name="Wold M."/>
            <person name="Kees E."/>
            <person name="Gralnick J."/>
        </authorList>
    </citation>
    <scope>NUCLEOTIDE SEQUENCE [LARGE SCALE GENOMIC DNA]</scope>
    <source>
        <strain evidence="1 2">NF-5</strain>
    </source>
</reference>
<protein>
    <recommendedName>
        <fullName evidence="3">HTH luxR-type domain-containing protein</fullName>
    </recommendedName>
</protein>
<keyword evidence="2" id="KW-1185">Reference proteome</keyword>
<sequence length="98" mass="11055">MANSDHTLKTTENESYSLLKPIFPTLTKRQIQVMKDLSVGMTPSQIQVKDQCSRTAIEKILTDIRAEFGCSSSNEIRTVFLNNLLLKTLLIINLKKGE</sequence>
<dbReference type="RefSeq" id="WP_282634537.1">
    <property type="nucleotide sequence ID" value="NZ_JAOTLP010000064.1"/>
</dbReference>
<dbReference type="EMBL" id="JAOTLW010000047">
    <property type="protein sequence ID" value="MDI5834340.1"/>
    <property type="molecule type" value="Genomic_DNA"/>
</dbReference>